<reference evidence="1 2" key="1">
    <citation type="submission" date="2018-06" db="EMBL/GenBank/DDBJ databases">
        <title>A transcriptomic atlas of mushroom development highlights an independent origin of complex multicellularity.</title>
        <authorList>
            <consortium name="DOE Joint Genome Institute"/>
            <person name="Krizsan K."/>
            <person name="Almasi E."/>
            <person name="Merenyi Z."/>
            <person name="Sahu N."/>
            <person name="Viragh M."/>
            <person name="Koszo T."/>
            <person name="Mondo S."/>
            <person name="Kiss B."/>
            <person name="Balint B."/>
            <person name="Kues U."/>
            <person name="Barry K."/>
            <person name="Hegedus J.C."/>
            <person name="Henrissat B."/>
            <person name="Johnson J."/>
            <person name="Lipzen A."/>
            <person name="Ohm R."/>
            <person name="Nagy I."/>
            <person name="Pangilinan J."/>
            <person name="Yan J."/>
            <person name="Xiong Y."/>
            <person name="Grigoriev I.V."/>
            <person name="Hibbett D.S."/>
            <person name="Nagy L.G."/>
        </authorList>
    </citation>
    <scope>NUCLEOTIDE SEQUENCE [LARGE SCALE GENOMIC DNA]</scope>
    <source>
        <strain evidence="1 2">SZMC22713</strain>
    </source>
</reference>
<evidence type="ECO:0000313" key="2">
    <source>
        <dbReference type="Proteomes" id="UP000294933"/>
    </source>
</evidence>
<proteinExistence type="predicted"/>
<dbReference type="VEuPathDB" id="FungiDB:BD410DRAFT_795613"/>
<protein>
    <submittedName>
        <fullName evidence="1">Uncharacterized protein</fullName>
    </submittedName>
</protein>
<dbReference type="AlphaFoldDB" id="A0A4Y7PLM4"/>
<sequence length="184" mass="20718">MSDSFRFPLSSLPPAIVFNPPGTYGIQIQLYTPVLDDLPAGWSMEKAAEVYKRISNYLRMSALTRVDDQTSITFLRRYTTGLRTWTILLFMRSVVSPDEFQTVVKDAHLFYVPEPVPTLVCRLSVNPDPGSPNPFTVTGPSPEEVLRDQARTRAMQTLPTSFSAIGVLRMSRYTQPQMGQINNI</sequence>
<name>A0A4Y7PLM4_9AGAM</name>
<dbReference type="EMBL" id="ML170250">
    <property type="protein sequence ID" value="TDL16135.1"/>
    <property type="molecule type" value="Genomic_DNA"/>
</dbReference>
<evidence type="ECO:0000313" key="1">
    <source>
        <dbReference type="EMBL" id="TDL16135.1"/>
    </source>
</evidence>
<organism evidence="1 2">
    <name type="scientific">Rickenella mellea</name>
    <dbReference type="NCBI Taxonomy" id="50990"/>
    <lineage>
        <taxon>Eukaryota</taxon>
        <taxon>Fungi</taxon>
        <taxon>Dikarya</taxon>
        <taxon>Basidiomycota</taxon>
        <taxon>Agaricomycotina</taxon>
        <taxon>Agaricomycetes</taxon>
        <taxon>Hymenochaetales</taxon>
        <taxon>Rickenellaceae</taxon>
        <taxon>Rickenella</taxon>
    </lineage>
</organism>
<dbReference type="Proteomes" id="UP000294933">
    <property type="component" value="Unassembled WGS sequence"/>
</dbReference>
<accession>A0A4Y7PLM4</accession>
<keyword evidence="2" id="KW-1185">Reference proteome</keyword>
<gene>
    <name evidence="1" type="ORF">BD410DRAFT_795613</name>
</gene>